<dbReference type="Pfam" id="PF04234">
    <property type="entry name" value="CopC"/>
    <property type="match status" value="1"/>
</dbReference>
<dbReference type="AlphaFoldDB" id="A0A2A5B0Z4"/>
<evidence type="ECO:0000256" key="1">
    <source>
        <dbReference type="ARBA" id="ARBA00022729"/>
    </source>
</evidence>
<dbReference type="InterPro" id="IPR014755">
    <property type="entry name" value="Cu-Rt/internalin_Ig-like"/>
</dbReference>
<feature type="region of interest" description="Disordered" evidence="3">
    <location>
        <begin position="120"/>
        <end position="159"/>
    </location>
</feature>
<feature type="compositionally biased region" description="Basic and acidic residues" evidence="3">
    <location>
        <begin position="126"/>
        <end position="159"/>
    </location>
</feature>
<protein>
    <recommendedName>
        <fullName evidence="5">CopC domain-containing protein</fullName>
    </recommendedName>
</protein>
<evidence type="ECO:0000313" key="7">
    <source>
        <dbReference type="Proteomes" id="UP000218327"/>
    </source>
</evidence>
<dbReference type="InterPro" id="IPR014756">
    <property type="entry name" value="Ig_E-set"/>
</dbReference>
<sequence length="159" mass="16313">MKLSTAFRSLICAGFAFLVSTSTFAHTALETATPGDGAIVNQGPAHINLVFNGPVKLLKLELMGVGHEMPTSFEVNSEPQAAYVIETPGMHPGAFTVNWAVIGADGHAVTNSYSFVVDPDASASHSGHEAGEGHEHGDAGHGDAAHGDAGHGHGDANPH</sequence>
<dbReference type="EMBL" id="NVVJ01000023">
    <property type="protein sequence ID" value="PCJ24756.1"/>
    <property type="molecule type" value="Genomic_DNA"/>
</dbReference>
<dbReference type="Proteomes" id="UP000218327">
    <property type="component" value="Unassembled WGS sequence"/>
</dbReference>
<evidence type="ECO:0000256" key="4">
    <source>
        <dbReference type="SAM" id="SignalP"/>
    </source>
</evidence>
<proteinExistence type="predicted"/>
<keyword evidence="2" id="KW-0186">Copper</keyword>
<evidence type="ECO:0000256" key="2">
    <source>
        <dbReference type="ARBA" id="ARBA00023008"/>
    </source>
</evidence>
<accession>A0A2A5B0Z4</accession>
<dbReference type="GO" id="GO:0005507">
    <property type="term" value="F:copper ion binding"/>
    <property type="evidence" value="ECO:0007669"/>
    <property type="project" value="InterPro"/>
</dbReference>
<gene>
    <name evidence="6" type="ORF">COA96_08785</name>
</gene>
<evidence type="ECO:0000259" key="5">
    <source>
        <dbReference type="Pfam" id="PF04234"/>
    </source>
</evidence>
<dbReference type="Gene3D" id="2.60.40.1220">
    <property type="match status" value="1"/>
</dbReference>
<dbReference type="GO" id="GO:0042597">
    <property type="term" value="C:periplasmic space"/>
    <property type="evidence" value="ECO:0007669"/>
    <property type="project" value="InterPro"/>
</dbReference>
<feature type="signal peptide" evidence="4">
    <location>
        <begin position="1"/>
        <end position="25"/>
    </location>
</feature>
<comment type="caution">
    <text evidence="6">The sequence shown here is derived from an EMBL/GenBank/DDBJ whole genome shotgun (WGS) entry which is preliminary data.</text>
</comment>
<dbReference type="GO" id="GO:0046688">
    <property type="term" value="P:response to copper ion"/>
    <property type="evidence" value="ECO:0007669"/>
    <property type="project" value="InterPro"/>
</dbReference>
<evidence type="ECO:0000256" key="3">
    <source>
        <dbReference type="SAM" id="MobiDB-lite"/>
    </source>
</evidence>
<reference evidence="7" key="1">
    <citation type="submission" date="2017-08" db="EMBL/GenBank/DDBJ databases">
        <title>A dynamic microbial community with high functional redundancy inhabits the cold, oxic subseafloor aquifer.</title>
        <authorList>
            <person name="Tully B.J."/>
            <person name="Wheat C.G."/>
            <person name="Glazer B.T."/>
            <person name="Huber J.A."/>
        </authorList>
    </citation>
    <scope>NUCLEOTIDE SEQUENCE [LARGE SCALE GENOMIC DNA]</scope>
</reference>
<keyword evidence="1 4" id="KW-0732">Signal</keyword>
<organism evidence="6 7">
    <name type="scientific">SAR86 cluster bacterium</name>
    <dbReference type="NCBI Taxonomy" id="2030880"/>
    <lineage>
        <taxon>Bacteria</taxon>
        <taxon>Pseudomonadati</taxon>
        <taxon>Pseudomonadota</taxon>
        <taxon>Gammaproteobacteria</taxon>
        <taxon>SAR86 cluster</taxon>
    </lineage>
</organism>
<feature type="chain" id="PRO_5013060047" description="CopC domain-containing protein" evidence="4">
    <location>
        <begin position="26"/>
        <end position="159"/>
    </location>
</feature>
<evidence type="ECO:0000313" key="6">
    <source>
        <dbReference type="EMBL" id="PCJ24756.1"/>
    </source>
</evidence>
<dbReference type="InterPro" id="IPR007348">
    <property type="entry name" value="CopC_dom"/>
</dbReference>
<name>A0A2A5B0Z4_9GAMM</name>
<dbReference type="SUPFAM" id="SSF81296">
    <property type="entry name" value="E set domains"/>
    <property type="match status" value="1"/>
</dbReference>
<feature type="domain" description="CopC" evidence="5">
    <location>
        <begin position="26"/>
        <end position="117"/>
    </location>
</feature>